<keyword evidence="1" id="KW-0614">Plasmid</keyword>
<geneLocation type="plasmid" evidence="1 2">
    <name>pPN3F2_2</name>
</geneLocation>
<gene>
    <name evidence="1" type="ORF">HBH39_19580</name>
</gene>
<keyword evidence="2" id="KW-1185">Reference proteome</keyword>
<dbReference type="KEGG" id="saes:HBH39_19580"/>
<dbReference type="EMBL" id="CP050315">
    <property type="protein sequence ID" value="QIR16676.1"/>
    <property type="molecule type" value="Genomic_DNA"/>
</dbReference>
<dbReference type="Proteomes" id="UP000502608">
    <property type="component" value="Plasmid pPN3F2_2"/>
</dbReference>
<protein>
    <submittedName>
        <fullName evidence="1">Uncharacterized protein</fullName>
    </submittedName>
</protein>
<proteinExistence type="predicted"/>
<sequence length="409" mass="47144">MSTFNDWDIKALKSDAVLANQVVLSSVLIAIEENAYSTWLDEIFELVREECHFFDLDKKHSPQEAFAFTIESANQYNSVLSNFAPIDFEAILDKINTYYQEDSYEEDEDEEYYYEPLSTEQLISQFVYLIIHCENSNEVLDNIGITEEYQEFKSLLDFINRDMECRKIATIEHDEINNYKITLTSGSTFTVDSLEVEGDNITLSTGCAVIEDIYISINEPILSNISMLCPSVLKIADFEEMDLNKIMSQSPDELFREYLFPTVELKHYIKALISHLEDSNKMVLQSNGWLFGEIQSLIASDTTLKLFCENIHDEAVDKIFELVATTFSIDESQKYLKAQILSLNEKVLKPEFNTLLYYCNEVAFINQSQAVSQQVKDFVIENGLPLASNQMQWEQMPLQIEDQNHVLSL</sequence>
<dbReference type="AlphaFoldDB" id="A0A6G9QQ37"/>
<evidence type="ECO:0000313" key="2">
    <source>
        <dbReference type="Proteomes" id="UP000502608"/>
    </source>
</evidence>
<name>A0A6G9QQ37_9GAMM</name>
<organism evidence="1 2">
    <name type="scientific">Shewanella aestuarii</name>
    <dbReference type="NCBI Taxonomy" id="1028752"/>
    <lineage>
        <taxon>Bacteria</taxon>
        <taxon>Pseudomonadati</taxon>
        <taxon>Pseudomonadota</taxon>
        <taxon>Gammaproteobacteria</taxon>
        <taxon>Alteromonadales</taxon>
        <taxon>Shewanellaceae</taxon>
        <taxon>Shewanella</taxon>
    </lineage>
</organism>
<evidence type="ECO:0000313" key="1">
    <source>
        <dbReference type="EMBL" id="QIR16676.1"/>
    </source>
</evidence>
<reference evidence="1 2" key="1">
    <citation type="submission" date="2020-03" db="EMBL/GenBank/DDBJ databases">
        <title>Complete genome sequence of Shewanella sp.</title>
        <authorList>
            <person name="Kim Y.-S."/>
            <person name="Kim S.-J."/>
            <person name="Jung H.-K."/>
            <person name="Kim K.-H."/>
        </authorList>
    </citation>
    <scope>NUCLEOTIDE SEQUENCE [LARGE SCALE GENOMIC DNA]</scope>
    <source>
        <strain evidence="1 2">PN3F2</strain>
        <plasmid evidence="1 2">pPN3F2_2</plasmid>
    </source>
</reference>
<accession>A0A6G9QQ37</accession>
<dbReference type="RefSeq" id="WP_167680504.1">
    <property type="nucleotide sequence ID" value="NZ_CP050315.1"/>
</dbReference>